<accession>A0A8B9EVX0</accession>
<dbReference type="SUPFAM" id="SSF54762">
    <property type="entry name" value="Signal recognition particle alu RNA binding heterodimer, SRP9/14"/>
    <property type="match status" value="1"/>
</dbReference>
<keyword evidence="6 9" id="KW-0733">Signal recognition particle</keyword>
<comment type="subcellular location">
    <subcellularLocation>
        <location evidence="1 9">Cytoplasm</location>
    </subcellularLocation>
</comment>
<proteinExistence type="inferred from homology"/>
<dbReference type="Ensembl" id="ENSACDT00005029934.1">
    <property type="protein sequence ID" value="ENSACDP00005025089.1"/>
    <property type="gene ID" value="ENSACDG00005018155.1"/>
</dbReference>
<evidence type="ECO:0000313" key="11">
    <source>
        <dbReference type="Ensembl" id="ENSACDP00005025089.1"/>
    </source>
</evidence>
<dbReference type="GO" id="GO:0006614">
    <property type="term" value="P:SRP-dependent cotranslational protein targeting to membrane"/>
    <property type="evidence" value="ECO:0007669"/>
    <property type="project" value="UniProtKB-UniRule"/>
</dbReference>
<evidence type="ECO:0000256" key="5">
    <source>
        <dbReference type="ARBA" id="ARBA00022884"/>
    </source>
</evidence>
<comment type="similarity">
    <text evidence="2 9">Belongs to the SRP14 family.</text>
</comment>
<evidence type="ECO:0000256" key="3">
    <source>
        <dbReference type="ARBA" id="ARBA00017926"/>
    </source>
</evidence>
<dbReference type="GO" id="GO:0030942">
    <property type="term" value="F:endoplasmic reticulum signal peptide binding"/>
    <property type="evidence" value="ECO:0007669"/>
    <property type="project" value="UniProtKB-UniRule"/>
</dbReference>
<dbReference type="Proteomes" id="UP000694521">
    <property type="component" value="Unplaced"/>
</dbReference>
<keyword evidence="5 9" id="KW-0694">RNA-binding</keyword>
<evidence type="ECO:0000256" key="10">
    <source>
        <dbReference type="SAM" id="MobiDB-lite"/>
    </source>
</evidence>
<evidence type="ECO:0000313" key="12">
    <source>
        <dbReference type="Proteomes" id="UP000694521"/>
    </source>
</evidence>
<dbReference type="GO" id="GO:0005786">
    <property type="term" value="C:signal recognition particle, endoplasmic reticulum targeting"/>
    <property type="evidence" value="ECO:0007669"/>
    <property type="project" value="UniProtKB-UniRule"/>
</dbReference>
<feature type="region of interest" description="Disordered" evidence="10">
    <location>
        <begin position="78"/>
        <end position="121"/>
    </location>
</feature>
<evidence type="ECO:0000256" key="2">
    <source>
        <dbReference type="ARBA" id="ARBA00010349"/>
    </source>
</evidence>
<evidence type="ECO:0000256" key="7">
    <source>
        <dbReference type="ARBA" id="ARBA00023274"/>
    </source>
</evidence>
<dbReference type="InterPro" id="IPR003210">
    <property type="entry name" value="Signal_recog_particle_SRP14"/>
</dbReference>
<sequence>MVLLESEQFLTELTRLFQKCRTSGSVFITLKKYDGRTKPVPRKGHVESFEPADNKCLLRATDGKKKISTVVSDNFAASRDKGNVGRKREDGDGTCSVRTNGVSPKRRKVPQSTLADRGSFL</sequence>
<dbReference type="Pfam" id="PF02290">
    <property type="entry name" value="SRP14"/>
    <property type="match status" value="1"/>
</dbReference>
<dbReference type="AlphaFoldDB" id="A0A8B9EVX0"/>
<organism evidence="11 12">
    <name type="scientific">Anser cygnoides</name>
    <name type="common">Swan goose</name>
    <dbReference type="NCBI Taxonomy" id="8845"/>
    <lineage>
        <taxon>Eukaryota</taxon>
        <taxon>Metazoa</taxon>
        <taxon>Chordata</taxon>
        <taxon>Craniata</taxon>
        <taxon>Vertebrata</taxon>
        <taxon>Euteleostomi</taxon>
        <taxon>Archelosauria</taxon>
        <taxon>Archosauria</taxon>
        <taxon>Dinosauria</taxon>
        <taxon>Saurischia</taxon>
        <taxon>Theropoda</taxon>
        <taxon>Coelurosauria</taxon>
        <taxon>Aves</taxon>
        <taxon>Neognathae</taxon>
        <taxon>Galloanserae</taxon>
        <taxon>Anseriformes</taxon>
        <taxon>Anatidae</taxon>
        <taxon>Anserinae</taxon>
        <taxon>Anser</taxon>
    </lineage>
</organism>
<dbReference type="Gene3D" id="3.30.720.10">
    <property type="entry name" value="Signal recognition particle alu RNA binding heterodimer, srp9/1"/>
    <property type="match status" value="1"/>
</dbReference>
<dbReference type="InterPro" id="IPR009018">
    <property type="entry name" value="Signal_recog_particle_SRP9/14"/>
</dbReference>
<keyword evidence="12" id="KW-1185">Reference proteome</keyword>
<dbReference type="FunFam" id="3.30.720.10:FF:000003">
    <property type="entry name" value="Signal recognition particle 14"/>
    <property type="match status" value="1"/>
</dbReference>
<evidence type="ECO:0000256" key="4">
    <source>
        <dbReference type="ARBA" id="ARBA00022490"/>
    </source>
</evidence>
<comment type="subunit">
    <text evidence="9">Heterodimer with SRP9; binds RNA as heterodimer. Component of a signal recognition particle (SRP) complex that consists of a 7SL RNA molecule of 300 nucleotides and six protein subunits: SRP72, SRP68, SRP54, SRP19, SRP14 and SRP9.</text>
</comment>
<evidence type="ECO:0000256" key="9">
    <source>
        <dbReference type="RuleBase" id="RU368100"/>
    </source>
</evidence>
<dbReference type="PANTHER" id="PTHR12013">
    <property type="entry name" value="SIGNAL RECOGNITION PARTICLE 14 KD PROTEIN"/>
    <property type="match status" value="1"/>
</dbReference>
<reference evidence="11" key="1">
    <citation type="submission" date="2025-08" db="UniProtKB">
        <authorList>
            <consortium name="Ensembl"/>
        </authorList>
    </citation>
    <scope>IDENTIFICATION</scope>
</reference>
<name>A0A8B9EVX0_ANSCY</name>
<evidence type="ECO:0000256" key="8">
    <source>
        <dbReference type="ARBA" id="ARBA00045462"/>
    </source>
</evidence>
<protein>
    <recommendedName>
        <fullName evidence="3 9">Signal recognition particle 14 kDa protein</fullName>
        <shortName evidence="9">SRP14</shortName>
    </recommendedName>
</protein>
<dbReference type="GO" id="GO:0008312">
    <property type="term" value="F:7S RNA binding"/>
    <property type="evidence" value="ECO:0007669"/>
    <property type="project" value="UniProtKB-UniRule"/>
</dbReference>
<reference evidence="11" key="2">
    <citation type="submission" date="2025-09" db="UniProtKB">
        <authorList>
            <consortium name="Ensembl"/>
        </authorList>
    </citation>
    <scope>IDENTIFICATION</scope>
</reference>
<evidence type="ECO:0000256" key="6">
    <source>
        <dbReference type="ARBA" id="ARBA00023135"/>
    </source>
</evidence>
<keyword evidence="7 9" id="KW-0687">Ribonucleoprotein</keyword>
<feature type="compositionally biased region" description="Basic and acidic residues" evidence="10">
    <location>
        <begin position="78"/>
        <end position="91"/>
    </location>
</feature>
<comment type="function">
    <text evidence="8 9">Component of the signal recognition particle (SRP) complex, a ribonucleoprotein complex that mediates the cotranslational targeting of secretory and membrane proteins to the endoplasmic reticulum (ER). SRP9 together with SRP14 and the Alu portion of the SRP RNA, constitutes the elongation arrest domain of SRP. The complex of SRP9 and SRP14 is required for SRP RNA binding.</text>
</comment>
<keyword evidence="4 9" id="KW-0963">Cytoplasm</keyword>
<evidence type="ECO:0000256" key="1">
    <source>
        <dbReference type="ARBA" id="ARBA00004496"/>
    </source>
</evidence>